<dbReference type="InterPro" id="IPR032675">
    <property type="entry name" value="LRR_dom_sf"/>
</dbReference>
<keyword evidence="3" id="KW-0433">Leucine-rich repeat</keyword>
<evidence type="ECO:0000256" key="4">
    <source>
        <dbReference type="ARBA" id="ARBA00022692"/>
    </source>
</evidence>
<evidence type="ECO:0000259" key="13">
    <source>
        <dbReference type="Pfam" id="PF23598"/>
    </source>
</evidence>
<dbReference type="InterPro" id="IPR055414">
    <property type="entry name" value="LRR_R13L4/SHOC2-like"/>
</dbReference>
<dbReference type="PANTHER" id="PTHR48061:SF12">
    <property type="entry name" value="DISEASE RESISTANCE LIKE PROTEIN"/>
    <property type="match status" value="1"/>
</dbReference>
<keyword evidence="4" id="KW-0812">Transmembrane</keyword>
<evidence type="ECO:0000313" key="14">
    <source>
        <dbReference type="EMBL" id="TXG48411.1"/>
    </source>
</evidence>
<dbReference type="AlphaFoldDB" id="A0A5C7GUL3"/>
<keyword evidence="15" id="KW-1185">Reference proteome</keyword>
<keyword evidence="9" id="KW-0675">Receptor</keyword>
<evidence type="ECO:0000256" key="1">
    <source>
        <dbReference type="ARBA" id="ARBA00004479"/>
    </source>
</evidence>
<accession>A0A5C7GUL3</accession>
<evidence type="ECO:0000256" key="6">
    <source>
        <dbReference type="ARBA" id="ARBA00022737"/>
    </source>
</evidence>
<dbReference type="GO" id="GO:0016020">
    <property type="term" value="C:membrane"/>
    <property type="evidence" value="ECO:0007669"/>
    <property type="project" value="UniProtKB-SubCell"/>
</dbReference>
<evidence type="ECO:0000256" key="11">
    <source>
        <dbReference type="SAM" id="SignalP"/>
    </source>
</evidence>
<dbReference type="PRINTS" id="PR00019">
    <property type="entry name" value="LEURICHRPT"/>
</dbReference>
<evidence type="ECO:0000256" key="9">
    <source>
        <dbReference type="ARBA" id="ARBA00023170"/>
    </source>
</evidence>
<keyword evidence="8" id="KW-0472">Membrane</keyword>
<evidence type="ECO:0000256" key="2">
    <source>
        <dbReference type="ARBA" id="ARBA00009592"/>
    </source>
</evidence>
<comment type="similarity">
    <text evidence="2">Belongs to the RLP family.</text>
</comment>
<feature type="domain" description="Leucine-rich repeat-containing N-terminal plant-type" evidence="12">
    <location>
        <begin position="30"/>
        <end position="72"/>
    </location>
</feature>
<dbReference type="Pfam" id="PF23598">
    <property type="entry name" value="LRR_14"/>
    <property type="match status" value="1"/>
</dbReference>
<dbReference type="Gene3D" id="3.80.10.10">
    <property type="entry name" value="Ribonuclease Inhibitor"/>
    <property type="match status" value="3"/>
</dbReference>
<reference evidence="15" key="1">
    <citation type="journal article" date="2019" name="Gigascience">
        <title>De novo genome assembly of the endangered Acer yangbiense, a plant species with extremely small populations endemic to Yunnan Province, China.</title>
        <authorList>
            <person name="Yang J."/>
            <person name="Wariss H.M."/>
            <person name="Tao L."/>
            <person name="Zhang R."/>
            <person name="Yun Q."/>
            <person name="Hollingsworth P."/>
            <person name="Dao Z."/>
            <person name="Luo G."/>
            <person name="Guo H."/>
            <person name="Ma Y."/>
            <person name="Sun W."/>
        </authorList>
    </citation>
    <scope>NUCLEOTIDE SEQUENCE [LARGE SCALE GENOMIC DNA]</scope>
    <source>
        <strain evidence="15">cv. Malutang</strain>
    </source>
</reference>
<protein>
    <submittedName>
        <fullName evidence="14">Uncharacterized protein</fullName>
    </submittedName>
</protein>
<dbReference type="EMBL" id="VAHF01000013">
    <property type="protein sequence ID" value="TXG48411.1"/>
    <property type="molecule type" value="Genomic_DNA"/>
</dbReference>
<evidence type="ECO:0000259" key="12">
    <source>
        <dbReference type="Pfam" id="PF08263"/>
    </source>
</evidence>
<dbReference type="Proteomes" id="UP000323000">
    <property type="component" value="Chromosome 13"/>
</dbReference>
<evidence type="ECO:0000256" key="8">
    <source>
        <dbReference type="ARBA" id="ARBA00023136"/>
    </source>
</evidence>
<keyword evidence="10" id="KW-0325">Glycoprotein</keyword>
<name>A0A5C7GUL3_9ROSI</name>
<dbReference type="PANTHER" id="PTHR48061">
    <property type="entry name" value="LEUCINE-RICH REPEAT RECEPTOR PROTEIN KINASE EMS1-LIKE-RELATED"/>
    <property type="match status" value="1"/>
</dbReference>
<evidence type="ECO:0000256" key="7">
    <source>
        <dbReference type="ARBA" id="ARBA00022989"/>
    </source>
</evidence>
<keyword evidence="6" id="KW-0677">Repeat</keyword>
<keyword evidence="7" id="KW-1133">Transmembrane helix</keyword>
<dbReference type="OrthoDB" id="1394818at2759"/>
<dbReference type="SUPFAM" id="SSF52058">
    <property type="entry name" value="L domain-like"/>
    <property type="match status" value="1"/>
</dbReference>
<feature type="signal peptide" evidence="11">
    <location>
        <begin position="1"/>
        <end position="20"/>
    </location>
</feature>
<keyword evidence="5 11" id="KW-0732">Signal</keyword>
<dbReference type="Pfam" id="PF08263">
    <property type="entry name" value="LRRNT_2"/>
    <property type="match status" value="1"/>
</dbReference>
<proteinExistence type="inferred from homology"/>
<evidence type="ECO:0000313" key="15">
    <source>
        <dbReference type="Proteomes" id="UP000323000"/>
    </source>
</evidence>
<organism evidence="14 15">
    <name type="scientific">Acer yangbiense</name>
    <dbReference type="NCBI Taxonomy" id="1000413"/>
    <lineage>
        <taxon>Eukaryota</taxon>
        <taxon>Viridiplantae</taxon>
        <taxon>Streptophyta</taxon>
        <taxon>Embryophyta</taxon>
        <taxon>Tracheophyta</taxon>
        <taxon>Spermatophyta</taxon>
        <taxon>Magnoliopsida</taxon>
        <taxon>eudicotyledons</taxon>
        <taxon>Gunneridae</taxon>
        <taxon>Pentapetalae</taxon>
        <taxon>rosids</taxon>
        <taxon>malvids</taxon>
        <taxon>Sapindales</taxon>
        <taxon>Sapindaceae</taxon>
        <taxon>Hippocastanoideae</taxon>
        <taxon>Acereae</taxon>
        <taxon>Acer</taxon>
    </lineage>
</organism>
<dbReference type="InterPro" id="IPR013210">
    <property type="entry name" value="LRR_N_plant-typ"/>
</dbReference>
<evidence type="ECO:0000256" key="3">
    <source>
        <dbReference type="ARBA" id="ARBA00022614"/>
    </source>
</evidence>
<dbReference type="InterPro" id="IPR046956">
    <property type="entry name" value="RLP23-like"/>
</dbReference>
<evidence type="ECO:0000256" key="5">
    <source>
        <dbReference type="ARBA" id="ARBA00022729"/>
    </source>
</evidence>
<gene>
    <name evidence="14" type="ORF">EZV62_027705</name>
</gene>
<feature type="chain" id="PRO_5022749927" evidence="11">
    <location>
        <begin position="21"/>
        <end position="225"/>
    </location>
</feature>
<feature type="domain" description="Disease resistance R13L4/SHOC-2-like LRR" evidence="13">
    <location>
        <begin position="91"/>
        <end position="207"/>
    </location>
</feature>
<comment type="subcellular location">
    <subcellularLocation>
        <location evidence="1">Membrane</location>
        <topology evidence="1">Single-pass type I membrane protein</topology>
    </subcellularLocation>
</comment>
<evidence type="ECO:0000256" key="10">
    <source>
        <dbReference type="ARBA" id="ARBA00023180"/>
    </source>
</evidence>
<dbReference type="FunFam" id="3.80.10.10:FF:000041">
    <property type="entry name" value="LRR receptor-like serine/threonine-protein kinase ERECTA"/>
    <property type="match status" value="1"/>
</dbReference>
<comment type="caution">
    <text evidence="14">The sequence shown here is derived from an EMBL/GenBank/DDBJ whole genome shotgun (WGS) entry which is preliminary data.</text>
</comment>
<sequence>MNPLPMGFLTLSIYLTFSFSLFHLTHPLCHNNERSALLQFKQSFLIQDIDQTPSWNLEENSECCSWENVICNEDTGYVIELYLTGLQGSINSSSTLFNLVHLQSLDLSYNDFSYSQIPSAIKNLSKLSYLDLSSSNFSGQIPSEMLELSRLESLDLSGNNLQLQQPGLRSLVEKLTKLKELDLSGINISSPTLNSLANLSSLTELSLQDCQLQGKLSFLCVRFNL</sequence>